<dbReference type="eggNOG" id="COG3878">
    <property type="taxonomic scope" value="Bacteria"/>
</dbReference>
<dbReference type="PANTHER" id="PTHR36436:SF6">
    <property type="entry name" value="SLL5081 PROTEIN"/>
    <property type="match status" value="1"/>
</dbReference>
<dbReference type="Proteomes" id="UP000010474">
    <property type="component" value="Chromosome"/>
</dbReference>
<evidence type="ECO:0000313" key="1">
    <source>
        <dbReference type="EMBL" id="AFZ58509.1"/>
    </source>
</evidence>
<organism evidence="1 2">
    <name type="scientific">Anabaena cylindrica (strain ATCC 27899 / PCC 7122)</name>
    <dbReference type="NCBI Taxonomy" id="272123"/>
    <lineage>
        <taxon>Bacteria</taxon>
        <taxon>Bacillati</taxon>
        <taxon>Cyanobacteriota</taxon>
        <taxon>Cyanophyceae</taxon>
        <taxon>Nostocales</taxon>
        <taxon>Nostocaceae</taxon>
        <taxon>Anabaena</taxon>
    </lineage>
</organism>
<name>K9ZIB6_ANACC</name>
<dbReference type="Gene3D" id="2.30.320.10">
    <property type="entry name" value="YwqG-like"/>
    <property type="match status" value="1"/>
</dbReference>
<dbReference type="KEGG" id="acy:Anacy_3094"/>
<gene>
    <name evidence="1" type="ordered locus">Anacy_3094</name>
</gene>
<dbReference type="InterPro" id="IPR035948">
    <property type="entry name" value="YwqG-like_sf"/>
</dbReference>
<evidence type="ECO:0008006" key="3">
    <source>
        <dbReference type="Google" id="ProtNLM"/>
    </source>
</evidence>
<sequence length="267" mass="30690">MMNAENIVHIPQIWRDFPPEFEELRPFIESQLLPYIKISSHEVGQLKEDSSGDPLKLWHSKIGGNPYLPKDYEHPCDRITGDIMPLLMQVNCADVPQIAGFDFPQQGILQFYLGYDAAMSELSPEVCRVLYFPEVLEVDSELVTDFSFIDNEDTLRDYSEIYALEFSVAQELFWYPRHEEIQPPEALTDLYEEFSLECDEDCSGDKLGGFADTSCFDVGAATEGIKGRLLLELGQTSCNGEYFYFFIEDADLRNRDFSKVECRIMFT</sequence>
<dbReference type="InterPro" id="IPR015315">
    <property type="entry name" value="DUF1963"/>
</dbReference>
<dbReference type="AlphaFoldDB" id="K9ZIB6"/>
<dbReference type="EMBL" id="CP003659">
    <property type="protein sequence ID" value="AFZ58509.1"/>
    <property type="molecule type" value="Genomic_DNA"/>
</dbReference>
<proteinExistence type="predicted"/>
<dbReference type="SUPFAM" id="SSF103032">
    <property type="entry name" value="Hypothetical protein YwqG"/>
    <property type="match status" value="1"/>
</dbReference>
<dbReference type="RefSeq" id="WP_015215136.1">
    <property type="nucleotide sequence ID" value="NC_019771.1"/>
</dbReference>
<dbReference type="OrthoDB" id="57088at2"/>
<reference evidence="2" key="1">
    <citation type="journal article" date="2013" name="Proc. Natl. Acad. Sci. U.S.A.">
        <title>Improving the coverage of the cyanobacterial phylum using diversity-driven genome sequencing.</title>
        <authorList>
            <person name="Shih P.M."/>
            <person name="Wu D."/>
            <person name="Latifi A."/>
            <person name="Axen S.D."/>
            <person name="Fewer D.P."/>
            <person name="Talla E."/>
            <person name="Calteau A."/>
            <person name="Cai F."/>
            <person name="Tandeau de Marsac N."/>
            <person name="Rippka R."/>
            <person name="Herdman M."/>
            <person name="Sivonen K."/>
            <person name="Coursin T."/>
            <person name="Laurent T."/>
            <person name="Goodwin L."/>
            <person name="Nolan M."/>
            <person name="Davenport K.W."/>
            <person name="Han C.S."/>
            <person name="Rubin E.M."/>
            <person name="Eisen J.A."/>
            <person name="Woyke T."/>
            <person name="Gugger M."/>
            <person name="Kerfeld C.A."/>
        </authorList>
    </citation>
    <scope>NUCLEOTIDE SEQUENCE [LARGE SCALE GENOMIC DNA]</scope>
    <source>
        <strain evidence="2">ATCC 27899 / PCC 7122</strain>
    </source>
</reference>
<protein>
    <recommendedName>
        <fullName evidence="3">DUF1963 domain-containing protein</fullName>
    </recommendedName>
</protein>
<accession>K9ZIB6</accession>
<keyword evidence="2" id="KW-1185">Reference proteome</keyword>
<dbReference type="PANTHER" id="PTHR36436">
    <property type="entry name" value="SLL5081 PROTEIN"/>
    <property type="match status" value="1"/>
</dbReference>
<evidence type="ECO:0000313" key="2">
    <source>
        <dbReference type="Proteomes" id="UP000010474"/>
    </source>
</evidence>
<dbReference type="STRING" id="272123.Anacy_3094"/>
<dbReference type="PATRIC" id="fig|272123.3.peg.3375"/>
<dbReference type="Pfam" id="PF09234">
    <property type="entry name" value="DUF1963"/>
    <property type="match status" value="1"/>
</dbReference>
<dbReference type="HOGENOM" id="CLU_056726_0_0_3"/>